<sequence>MSHLQSLKSTLTTLSEITNRETIDVTDIVKKSSMCKVSYATARNKYLTQRVEEQMMDYVSTYDSDANNFQSPPSVPTPPSTSSLLSNVVTVARSICTLQSDLDARLGKFEEGRSSLSRTVSEMTEDGSDVPVSEDFDEVDSDTVTDDITELEAKKSLLQTKLYEVQSKISESQLDLSESLATISEGGGDVGLVLSDKDVENVRVEKEKISADLVKTQETSQWYEAVRSAMEQLSGIKVSSIEAIKKNKGMMVKLEMGREGNHELNIILKAQKGGMKVDDAVLKGDKISDEFGIITCSMPTLTDLVAASAGMKAPSDLRFVIREASARLRNTVLKTGHVGKLRKRFEVKSSGERLDNLVVNVSEGVQANIRLTLDYPTCAGSCYVDSLLSANLPADELSKLRESVNNKRIEHVLGLVEDLVKGVREVALLGVGNTLGLGGQLPR</sequence>
<dbReference type="Proteomes" id="UP001165085">
    <property type="component" value="Unassembled WGS sequence"/>
</dbReference>
<evidence type="ECO:0000256" key="1">
    <source>
        <dbReference type="SAM" id="MobiDB-lite"/>
    </source>
</evidence>
<proteinExistence type="predicted"/>
<dbReference type="EMBL" id="BRXY01000386">
    <property type="protein sequence ID" value="GMH91440.1"/>
    <property type="molecule type" value="Genomic_DNA"/>
</dbReference>
<dbReference type="OrthoDB" id="200145at2759"/>
<organism evidence="2 3">
    <name type="scientific">Triparma strigata</name>
    <dbReference type="NCBI Taxonomy" id="1606541"/>
    <lineage>
        <taxon>Eukaryota</taxon>
        <taxon>Sar</taxon>
        <taxon>Stramenopiles</taxon>
        <taxon>Ochrophyta</taxon>
        <taxon>Bolidophyceae</taxon>
        <taxon>Parmales</taxon>
        <taxon>Triparmaceae</taxon>
        <taxon>Triparma</taxon>
    </lineage>
</organism>
<evidence type="ECO:0000313" key="2">
    <source>
        <dbReference type="EMBL" id="GMH91440.1"/>
    </source>
</evidence>
<name>A0A9W7BP24_9STRA</name>
<reference evidence="3" key="1">
    <citation type="journal article" date="2023" name="Commun. Biol.">
        <title>Genome analysis of Parmales, the sister group of diatoms, reveals the evolutionary specialization of diatoms from phago-mixotrophs to photoautotrophs.</title>
        <authorList>
            <person name="Ban H."/>
            <person name="Sato S."/>
            <person name="Yoshikawa S."/>
            <person name="Yamada K."/>
            <person name="Nakamura Y."/>
            <person name="Ichinomiya M."/>
            <person name="Sato N."/>
            <person name="Blanc-Mathieu R."/>
            <person name="Endo H."/>
            <person name="Kuwata A."/>
            <person name="Ogata H."/>
        </authorList>
    </citation>
    <scope>NUCLEOTIDE SEQUENCE [LARGE SCALE GENOMIC DNA]</scope>
    <source>
        <strain evidence="3">NIES 3701</strain>
    </source>
</reference>
<gene>
    <name evidence="2" type="ORF">TrST_g5305</name>
</gene>
<feature type="region of interest" description="Disordered" evidence="1">
    <location>
        <begin position="113"/>
        <end position="136"/>
    </location>
</feature>
<dbReference type="AlphaFoldDB" id="A0A9W7BP24"/>
<accession>A0A9W7BP24</accession>
<protein>
    <submittedName>
        <fullName evidence="2">Uncharacterized protein</fullName>
    </submittedName>
</protein>
<keyword evidence="3" id="KW-1185">Reference proteome</keyword>
<comment type="caution">
    <text evidence="2">The sequence shown here is derived from an EMBL/GenBank/DDBJ whole genome shotgun (WGS) entry which is preliminary data.</text>
</comment>
<evidence type="ECO:0000313" key="3">
    <source>
        <dbReference type="Proteomes" id="UP001165085"/>
    </source>
</evidence>
<feature type="compositionally biased region" description="Acidic residues" evidence="1">
    <location>
        <begin position="123"/>
        <end position="136"/>
    </location>
</feature>